<organism evidence="2 3">
    <name type="scientific">Haloarcula vallismortis tailed virus 1</name>
    <dbReference type="NCBI Taxonomy" id="1262528"/>
    <lineage>
        <taxon>Viruses</taxon>
        <taxon>Duplodnaviria</taxon>
        <taxon>Heunggongvirae</taxon>
        <taxon>Uroviricota</taxon>
        <taxon>Caudoviricetes</taxon>
        <taxon>Thumleimavirales</taxon>
        <taxon>Druskaviridae</taxon>
        <taxon>Tredecimvirus</taxon>
        <taxon>Tredecimvirus thailandense</taxon>
        <taxon>Tredecimvirus HVTV1</taxon>
    </lineage>
</organism>
<proteinExistence type="predicted"/>
<dbReference type="GeneID" id="14477320"/>
<feature type="region of interest" description="Disordered" evidence="1">
    <location>
        <begin position="1"/>
        <end position="28"/>
    </location>
</feature>
<reference evidence="2 3" key="1">
    <citation type="journal article" date="2013" name="J. Virol.">
        <title>Insights into head-tailed viruses infecting extremely halophilic archaea.</title>
        <authorList>
            <person name="Pietila M.K."/>
            <person name="Laurinmaki P."/>
            <person name="Russell D.A."/>
            <person name="Ko C.C."/>
            <person name="Jacobs-Sera D."/>
            <person name="Butcher S.J."/>
            <person name="Bamford D.H."/>
            <person name="Hendrix R.W."/>
        </authorList>
    </citation>
    <scope>NUCLEOTIDE SEQUENCE [LARGE SCALE GENOMIC DNA]</scope>
</reference>
<gene>
    <name evidence="2" type="primary">79</name>
    <name evidence="2" type="ORF">HVTV1_79</name>
</gene>
<dbReference type="EMBL" id="KC117377">
    <property type="protein sequence ID" value="AGC34448.1"/>
    <property type="molecule type" value="Genomic_DNA"/>
</dbReference>
<dbReference type="OrthoDB" id="33217at10239"/>
<protein>
    <submittedName>
        <fullName evidence="2">Uncharacterized protein</fullName>
    </submittedName>
</protein>
<feature type="region of interest" description="Disordered" evidence="1">
    <location>
        <begin position="118"/>
        <end position="138"/>
    </location>
</feature>
<dbReference type="RefSeq" id="YP_007378984.1">
    <property type="nucleotide sequence ID" value="NC_020158.1"/>
</dbReference>
<evidence type="ECO:0000313" key="2">
    <source>
        <dbReference type="EMBL" id="AGC34448.1"/>
    </source>
</evidence>
<dbReference type="Proteomes" id="UP000011137">
    <property type="component" value="Segment"/>
</dbReference>
<accession>L7TJ82</accession>
<sequence>MSDRDNDAERFDDVEDESDGTDCTCGENEACDECAGETEEDRPVSVDLTRAEALTLLHVAWNKEIEMAAEQSTAGLSQVMGSIGTQVGLEIYGPEMTAWLQERQEEREEMMEEMMDQMGGMFGSDDPLEGGSGRVGFQ</sequence>
<evidence type="ECO:0000313" key="3">
    <source>
        <dbReference type="Proteomes" id="UP000011137"/>
    </source>
</evidence>
<evidence type="ECO:0000256" key="1">
    <source>
        <dbReference type="SAM" id="MobiDB-lite"/>
    </source>
</evidence>
<dbReference type="KEGG" id="vg:14477320"/>
<feature type="compositionally biased region" description="Basic and acidic residues" evidence="1">
    <location>
        <begin position="1"/>
        <end position="11"/>
    </location>
</feature>
<keyword evidence="3" id="KW-1185">Reference proteome</keyword>
<name>L7TJ82_9CAUD</name>